<name>R7TZS7_CAPTE</name>
<dbReference type="GO" id="GO:0005737">
    <property type="term" value="C:cytoplasm"/>
    <property type="evidence" value="ECO:0007669"/>
    <property type="project" value="TreeGrafter"/>
</dbReference>
<dbReference type="OrthoDB" id="10262564at2759"/>
<reference evidence="7 9" key="2">
    <citation type="journal article" date="2013" name="Nature">
        <title>Insights into bilaterian evolution from three spiralian genomes.</title>
        <authorList>
            <person name="Simakov O."/>
            <person name="Marletaz F."/>
            <person name="Cho S.J."/>
            <person name="Edsinger-Gonzales E."/>
            <person name="Havlak P."/>
            <person name="Hellsten U."/>
            <person name="Kuo D.H."/>
            <person name="Larsson T."/>
            <person name="Lv J."/>
            <person name="Arendt D."/>
            <person name="Savage R."/>
            <person name="Osoegawa K."/>
            <person name="de Jong P."/>
            <person name="Grimwood J."/>
            <person name="Chapman J.A."/>
            <person name="Shapiro H."/>
            <person name="Aerts A."/>
            <person name="Otillar R.P."/>
            <person name="Terry A.Y."/>
            <person name="Boore J.L."/>
            <person name="Grigoriev I.V."/>
            <person name="Lindberg D.R."/>
            <person name="Seaver E.C."/>
            <person name="Weisblat D.A."/>
            <person name="Putnam N.H."/>
            <person name="Rokhsar D.S."/>
        </authorList>
    </citation>
    <scope>NUCLEOTIDE SEQUENCE</scope>
    <source>
        <strain evidence="7 9">I ESC-2004</strain>
    </source>
</reference>
<dbReference type="Pfam" id="PF02207">
    <property type="entry name" value="zf-UBR"/>
    <property type="match status" value="1"/>
</dbReference>
<dbReference type="EnsemblMetazoa" id="CapteT222324">
    <property type="protein sequence ID" value="CapteP222324"/>
    <property type="gene ID" value="CapteG222324"/>
</dbReference>
<dbReference type="Gene3D" id="3.30.40.10">
    <property type="entry name" value="Zinc/RING finger domain, C3HC4 (zinc finger)"/>
    <property type="match status" value="1"/>
</dbReference>
<evidence type="ECO:0000256" key="5">
    <source>
        <dbReference type="SAM" id="MobiDB-lite"/>
    </source>
</evidence>
<proteinExistence type="predicted"/>
<evidence type="ECO:0000313" key="7">
    <source>
        <dbReference type="EMBL" id="ELT99453.1"/>
    </source>
</evidence>
<dbReference type="InterPro" id="IPR040204">
    <property type="entry name" value="UBR7"/>
</dbReference>
<reference evidence="9" key="1">
    <citation type="submission" date="2012-12" db="EMBL/GenBank/DDBJ databases">
        <authorList>
            <person name="Hellsten U."/>
            <person name="Grimwood J."/>
            <person name="Chapman J.A."/>
            <person name="Shapiro H."/>
            <person name="Aerts A."/>
            <person name="Otillar R.P."/>
            <person name="Terry A.Y."/>
            <person name="Boore J.L."/>
            <person name="Simakov O."/>
            <person name="Marletaz F."/>
            <person name="Cho S.-J."/>
            <person name="Edsinger-Gonzales E."/>
            <person name="Havlak P."/>
            <person name="Kuo D.-H."/>
            <person name="Larsson T."/>
            <person name="Lv J."/>
            <person name="Arendt D."/>
            <person name="Savage R."/>
            <person name="Osoegawa K."/>
            <person name="de Jong P."/>
            <person name="Lindberg D.R."/>
            <person name="Seaver E.C."/>
            <person name="Weisblat D.A."/>
            <person name="Putnam N.H."/>
            <person name="Grigoriev I.V."/>
            <person name="Rokhsar D.S."/>
        </authorList>
    </citation>
    <scope>NUCLEOTIDE SEQUENCE</scope>
    <source>
        <strain evidence="9">I ESC-2004</strain>
    </source>
</reference>
<protein>
    <recommendedName>
        <fullName evidence="6">UBR-type domain-containing protein</fullName>
    </recommendedName>
</protein>
<dbReference type="PANTHER" id="PTHR13513:SF9">
    <property type="entry name" value="E3 UBIQUITIN-PROTEIN LIGASE UBR7-RELATED"/>
    <property type="match status" value="1"/>
</dbReference>
<evidence type="ECO:0000313" key="9">
    <source>
        <dbReference type="Proteomes" id="UP000014760"/>
    </source>
</evidence>
<dbReference type="Proteomes" id="UP000014760">
    <property type="component" value="Unassembled WGS sequence"/>
</dbReference>
<feature type="compositionally biased region" description="Basic and acidic residues" evidence="5">
    <location>
        <begin position="215"/>
        <end position="236"/>
    </location>
</feature>
<evidence type="ECO:0000259" key="6">
    <source>
        <dbReference type="PROSITE" id="PS51157"/>
    </source>
</evidence>
<dbReference type="SMART" id="SM00396">
    <property type="entry name" value="ZnF_UBR1"/>
    <property type="match status" value="1"/>
</dbReference>
<dbReference type="InterPro" id="IPR003126">
    <property type="entry name" value="Znf_UBR"/>
</dbReference>
<feature type="region of interest" description="Disordered" evidence="5">
    <location>
        <begin position="1"/>
        <end position="22"/>
    </location>
</feature>
<evidence type="ECO:0000313" key="8">
    <source>
        <dbReference type="EnsemblMetazoa" id="CapteP222324"/>
    </source>
</evidence>
<organism evidence="7">
    <name type="scientific">Capitella teleta</name>
    <name type="common">Polychaete worm</name>
    <dbReference type="NCBI Taxonomy" id="283909"/>
    <lineage>
        <taxon>Eukaryota</taxon>
        <taxon>Metazoa</taxon>
        <taxon>Spiralia</taxon>
        <taxon>Lophotrochozoa</taxon>
        <taxon>Annelida</taxon>
        <taxon>Polychaeta</taxon>
        <taxon>Sedentaria</taxon>
        <taxon>Scolecida</taxon>
        <taxon>Capitellidae</taxon>
        <taxon>Capitella</taxon>
    </lineage>
</organism>
<dbReference type="InterPro" id="IPR011011">
    <property type="entry name" value="Znf_FYVE_PHD"/>
</dbReference>
<dbReference type="EMBL" id="KB306824">
    <property type="protein sequence ID" value="ELT99453.1"/>
    <property type="molecule type" value="Genomic_DNA"/>
</dbReference>
<keyword evidence="3" id="KW-0862">Zinc</keyword>
<dbReference type="InterPro" id="IPR013083">
    <property type="entry name" value="Znf_RING/FYVE/PHD"/>
</dbReference>
<keyword evidence="1" id="KW-0479">Metal-binding</keyword>
<keyword evidence="9" id="KW-1185">Reference proteome</keyword>
<dbReference type="CDD" id="cd19677">
    <property type="entry name" value="UBR-box_UBR7"/>
    <property type="match status" value="1"/>
</dbReference>
<dbReference type="HOGENOM" id="CLU_025221_0_0_1"/>
<reference evidence="8" key="3">
    <citation type="submission" date="2015-06" db="UniProtKB">
        <authorList>
            <consortium name="EnsemblMetazoa"/>
        </authorList>
    </citation>
    <scope>IDENTIFICATION</scope>
</reference>
<evidence type="ECO:0000256" key="1">
    <source>
        <dbReference type="ARBA" id="ARBA00022723"/>
    </source>
</evidence>
<sequence>MAAVPKPESENGNSAKESDEENVVSMVDILEEEKYLEENANAVLGGSDDKNCTYLQGYLPRQALYACATCVPSGEEQAGVCLACSLECHDGHNLYELYTKRNFRCDCGNSKFKDFRCKLSSEKKPFNEDNGYNQNFSGVYCVCSRPYPDPEDEVEDEMIQCVMCEDWFHGRHLGREVPVDYEELTCVSCVNKCQFLMQYSSFHCVGEADTKVDVEKTDEEKNEGNEENSNKRKIENEDGTPAKKLKSDKSLTECKRNDFPAATVEPHTLFWKSGWRSALCTCEKCKALYAELGVSFLTNEKDSITAYEAKNQSSGASQYERGMDALSSMDRVQQVEVIQGYNDMKSALSDYLKNFADSGKVVSQEDIKSFFENLSKKPKAPGMQYLCK</sequence>
<feature type="region of interest" description="Disordered" evidence="5">
    <location>
        <begin position="215"/>
        <end position="249"/>
    </location>
</feature>
<dbReference type="GO" id="GO:0061630">
    <property type="term" value="F:ubiquitin protein ligase activity"/>
    <property type="evidence" value="ECO:0007669"/>
    <property type="project" value="InterPro"/>
</dbReference>
<evidence type="ECO:0000256" key="2">
    <source>
        <dbReference type="ARBA" id="ARBA00022771"/>
    </source>
</evidence>
<dbReference type="PROSITE" id="PS51157">
    <property type="entry name" value="ZF_UBR"/>
    <property type="match status" value="1"/>
</dbReference>
<dbReference type="EMBL" id="AMQN01001915">
    <property type="status" value="NOT_ANNOTATED_CDS"/>
    <property type="molecule type" value="Genomic_DNA"/>
</dbReference>
<accession>R7TZS7</accession>
<dbReference type="AlphaFoldDB" id="R7TZS7"/>
<dbReference type="InterPro" id="IPR047506">
    <property type="entry name" value="UBR7-like_UBR-box"/>
</dbReference>
<dbReference type="GO" id="GO:0008270">
    <property type="term" value="F:zinc ion binding"/>
    <property type="evidence" value="ECO:0007669"/>
    <property type="project" value="UniProtKB-KW"/>
</dbReference>
<dbReference type="STRING" id="283909.R7TZS7"/>
<gene>
    <name evidence="7" type="ORF">CAPTEDRAFT_222324</name>
</gene>
<dbReference type="OMA" id="GAMVYNH"/>
<dbReference type="EMBL" id="AMQN01001916">
    <property type="status" value="NOT_ANNOTATED_CDS"/>
    <property type="molecule type" value="Genomic_DNA"/>
</dbReference>
<feature type="zinc finger region" description="UBR-type" evidence="4">
    <location>
        <begin position="50"/>
        <end position="122"/>
    </location>
</feature>
<dbReference type="SUPFAM" id="SSF57903">
    <property type="entry name" value="FYVE/PHD zinc finger"/>
    <property type="match status" value="1"/>
</dbReference>
<dbReference type="FunCoup" id="R7TZS7">
    <property type="interactions" value="2242"/>
</dbReference>
<dbReference type="CDD" id="cd15542">
    <property type="entry name" value="PHD_UBR7"/>
    <property type="match status" value="1"/>
</dbReference>
<evidence type="ECO:0000256" key="4">
    <source>
        <dbReference type="PROSITE-ProRule" id="PRU00508"/>
    </source>
</evidence>
<feature type="domain" description="UBR-type" evidence="6">
    <location>
        <begin position="50"/>
        <end position="122"/>
    </location>
</feature>
<keyword evidence="2" id="KW-0863">Zinc-finger</keyword>
<dbReference type="PANTHER" id="PTHR13513">
    <property type="entry name" value="E3 UBIQUITIN-PROTEIN LIGASE UBR7"/>
    <property type="match status" value="1"/>
</dbReference>
<evidence type="ECO:0000256" key="3">
    <source>
        <dbReference type="ARBA" id="ARBA00022833"/>
    </source>
</evidence>